<reference evidence="1 2" key="2">
    <citation type="journal article" date="2013" name="PLoS Genet.">
        <title>Comparative genome structure, secondary metabolite, and effector coding capacity across Cochliobolus pathogens.</title>
        <authorList>
            <person name="Condon B.J."/>
            <person name="Leng Y."/>
            <person name="Wu D."/>
            <person name="Bushley K.E."/>
            <person name="Ohm R.A."/>
            <person name="Otillar R."/>
            <person name="Martin J."/>
            <person name="Schackwitz W."/>
            <person name="Grimwood J."/>
            <person name="MohdZainudin N."/>
            <person name="Xue C."/>
            <person name="Wang R."/>
            <person name="Manning V.A."/>
            <person name="Dhillon B."/>
            <person name="Tu Z.J."/>
            <person name="Steffenson B.J."/>
            <person name="Salamov A."/>
            <person name="Sun H."/>
            <person name="Lowry S."/>
            <person name="LaButti K."/>
            <person name="Han J."/>
            <person name="Copeland A."/>
            <person name="Lindquist E."/>
            <person name="Barry K."/>
            <person name="Schmutz J."/>
            <person name="Baker S.E."/>
            <person name="Ciuffetti L.M."/>
            <person name="Grigoriev I.V."/>
            <person name="Zhong S."/>
            <person name="Turgeon B.G."/>
        </authorList>
    </citation>
    <scope>NUCLEOTIDE SEQUENCE [LARGE SCALE GENOMIC DNA]</scope>
    <source>
        <strain evidence="2">28A</strain>
    </source>
</reference>
<dbReference type="AlphaFoldDB" id="R0KAI6"/>
<gene>
    <name evidence="1" type="ORF">SETTUDRAFT_26306</name>
</gene>
<evidence type="ECO:0000313" key="1">
    <source>
        <dbReference type="EMBL" id="EOA89983.1"/>
    </source>
</evidence>
<proteinExistence type="predicted"/>
<reference evidence="1 2" key="1">
    <citation type="journal article" date="2012" name="PLoS Pathog.">
        <title>Diverse lifestyles and strategies of plant pathogenesis encoded in the genomes of eighteen Dothideomycetes fungi.</title>
        <authorList>
            <person name="Ohm R.A."/>
            <person name="Feau N."/>
            <person name="Henrissat B."/>
            <person name="Schoch C.L."/>
            <person name="Horwitz B.A."/>
            <person name="Barry K.W."/>
            <person name="Condon B.J."/>
            <person name="Copeland A.C."/>
            <person name="Dhillon B."/>
            <person name="Glaser F."/>
            <person name="Hesse C.N."/>
            <person name="Kosti I."/>
            <person name="LaButti K."/>
            <person name="Lindquist E.A."/>
            <person name="Lucas S."/>
            <person name="Salamov A.A."/>
            <person name="Bradshaw R.E."/>
            <person name="Ciuffetti L."/>
            <person name="Hamelin R.C."/>
            <person name="Kema G.H.J."/>
            <person name="Lawrence C."/>
            <person name="Scott J.A."/>
            <person name="Spatafora J.W."/>
            <person name="Turgeon B.G."/>
            <person name="de Wit P.J.G.M."/>
            <person name="Zhong S."/>
            <person name="Goodwin S.B."/>
            <person name="Grigoriev I.V."/>
        </authorList>
    </citation>
    <scope>NUCLEOTIDE SEQUENCE [LARGE SCALE GENOMIC DNA]</scope>
    <source>
        <strain evidence="2">28A</strain>
    </source>
</reference>
<sequence>MGDMKTSNTGQTTIEWFGATTFRLCTRGVTIFLDTWLERPSVLPNLPGADRIATKTGAIVIANGEAIHCLRKAGVPEEQLIPVAGGERIPLFTHAVRQQARQDPSMQASGPPGGPIFPVDTLAALAVHVWPSLHCLMPQDHPEVIDTATVYTGSATPYTCSLDITFGMKHGLLRLGELVPPEQLSDGQRSFVEYVGDRERNVFSHCDGGQLMSNFVVQGKAMLWNAHLGAYEGVMKDMQPKPDVAILAIAGRANLNGRPFDGSAA</sequence>
<protein>
    <submittedName>
        <fullName evidence="1">Uncharacterized protein</fullName>
    </submittedName>
</protein>
<dbReference type="GeneID" id="19403005"/>
<dbReference type="HOGENOM" id="CLU_078562_1_0_1"/>
<dbReference type="EMBL" id="KB908504">
    <property type="protein sequence ID" value="EOA89983.1"/>
    <property type="molecule type" value="Genomic_DNA"/>
</dbReference>
<dbReference type="Proteomes" id="UP000016935">
    <property type="component" value="Unassembled WGS sequence"/>
</dbReference>
<evidence type="ECO:0000313" key="2">
    <source>
        <dbReference type="Proteomes" id="UP000016935"/>
    </source>
</evidence>
<dbReference type="STRING" id="671987.R0KAI6"/>
<dbReference type="OrthoDB" id="4311043at2759"/>
<keyword evidence="2" id="KW-1185">Reference proteome</keyword>
<name>R0KAI6_EXST2</name>
<organism evidence="1 2">
    <name type="scientific">Exserohilum turcicum (strain 28A)</name>
    <name type="common">Northern leaf blight fungus</name>
    <name type="synonym">Setosphaeria turcica</name>
    <dbReference type="NCBI Taxonomy" id="671987"/>
    <lineage>
        <taxon>Eukaryota</taxon>
        <taxon>Fungi</taxon>
        <taxon>Dikarya</taxon>
        <taxon>Ascomycota</taxon>
        <taxon>Pezizomycotina</taxon>
        <taxon>Dothideomycetes</taxon>
        <taxon>Pleosporomycetidae</taxon>
        <taxon>Pleosporales</taxon>
        <taxon>Pleosporineae</taxon>
        <taxon>Pleosporaceae</taxon>
        <taxon>Exserohilum</taxon>
    </lineage>
</organism>
<dbReference type="eggNOG" id="ENOG502QR1X">
    <property type="taxonomic scope" value="Eukaryota"/>
</dbReference>
<dbReference type="RefSeq" id="XP_008022440.1">
    <property type="nucleotide sequence ID" value="XM_008024249.1"/>
</dbReference>
<accession>R0KAI6</accession>